<name>A0ABN9HD50_9NEOB</name>
<dbReference type="Proteomes" id="UP001162483">
    <property type="component" value="Unassembled WGS sequence"/>
</dbReference>
<organism evidence="2 3">
    <name type="scientific">Staurois parvus</name>
    <dbReference type="NCBI Taxonomy" id="386267"/>
    <lineage>
        <taxon>Eukaryota</taxon>
        <taxon>Metazoa</taxon>
        <taxon>Chordata</taxon>
        <taxon>Craniata</taxon>
        <taxon>Vertebrata</taxon>
        <taxon>Euteleostomi</taxon>
        <taxon>Amphibia</taxon>
        <taxon>Batrachia</taxon>
        <taxon>Anura</taxon>
        <taxon>Neobatrachia</taxon>
        <taxon>Ranoidea</taxon>
        <taxon>Ranidae</taxon>
        <taxon>Staurois</taxon>
    </lineage>
</organism>
<keyword evidence="3" id="KW-1185">Reference proteome</keyword>
<evidence type="ECO:0000313" key="3">
    <source>
        <dbReference type="Proteomes" id="UP001162483"/>
    </source>
</evidence>
<proteinExistence type="predicted"/>
<evidence type="ECO:0000256" key="1">
    <source>
        <dbReference type="SAM" id="Phobius"/>
    </source>
</evidence>
<evidence type="ECO:0000313" key="2">
    <source>
        <dbReference type="EMBL" id="CAI9619708.1"/>
    </source>
</evidence>
<gene>
    <name evidence="2" type="ORF">SPARVUS_LOCUS15877987</name>
</gene>
<comment type="caution">
    <text evidence="2">The sequence shown here is derived from an EMBL/GenBank/DDBJ whole genome shotgun (WGS) entry which is preliminary data.</text>
</comment>
<feature type="non-terminal residue" evidence="2">
    <location>
        <position position="1"/>
    </location>
</feature>
<accession>A0ABN9HD50</accession>
<dbReference type="EMBL" id="CATNWA010020739">
    <property type="protein sequence ID" value="CAI9619708.1"/>
    <property type="molecule type" value="Genomic_DNA"/>
</dbReference>
<protein>
    <submittedName>
        <fullName evidence="2">Uncharacterized protein</fullName>
    </submittedName>
</protein>
<keyword evidence="1" id="KW-0472">Membrane</keyword>
<keyword evidence="1" id="KW-0812">Transmembrane</keyword>
<keyword evidence="1" id="KW-1133">Transmembrane helix</keyword>
<reference evidence="2" key="1">
    <citation type="submission" date="2023-05" db="EMBL/GenBank/DDBJ databases">
        <authorList>
            <person name="Stuckert A."/>
        </authorList>
    </citation>
    <scope>NUCLEOTIDE SEQUENCE</scope>
</reference>
<sequence>YTYRDLIFSKDTKQNTFWPTFRTKSDFLKNFLLDMFFKMVGLFFLLKK</sequence>
<feature type="transmembrane region" description="Helical" evidence="1">
    <location>
        <begin position="27"/>
        <end position="46"/>
    </location>
</feature>